<name>A0ABM0PW66_PRUMU</name>
<organism evidence="4 5">
    <name type="scientific">Prunus mume</name>
    <name type="common">Japanese apricot</name>
    <name type="synonym">Armeniaca mume</name>
    <dbReference type="NCBI Taxonomy" id="102107"/>
    <lineage>
        <taxon>Eukaryota</taxon>
        <taxon>Viridiplantae</taxon>
        <taxon>Streptophyta</taxon>
        <taxon>Embryophyta</taxon>
        <taxon>Tracheophyta</taxon>
        <taxon>Spermatophyta</taxon>
        <taxon>Magnoliopsida</taxon>
        <taxon>eudicotyledons</taxon>
        <taxon>Gunneridae</taxon>
        <taxon>Pentapetalae</taxon>
        <taxon>rosids</taxon>
        <taxon>fabids</taxon>
        <taxon>Rosales</taxon>
        <taxon>Rosaceae</taxon>
        <taxon>Amygdaloideae</taxon>
        <taxon>Amygdaleae</taxon>
        <taxon>Prunus</taxon>
    </lineage>
</organism>
<evidence type="ECO:0000259" key="3">
    <source>
        <dbReference type="SMART" id="SM00597"/>
    </source>
</evidence>
<accession>A0ABM0PW66</accession>
<dbReference type="Pfam" id="PF14291">
    <property type="entry name" value="DUF4371"/>
    <property type="match status" value="1"/>
</dbReference>
<dbReference type="RefSeq" id="XP_008245511.1">
    <property type="nucleotide sequence ID" value="XM_008247289.1"/>
</dbReference>
<gene>
    <name evidence="5" type="primary">LOC103343641</name>
</gene>
<sequence length="788" mass="89958">MERFFKRKSKSELVESSLAKSQKKNESSPNQTTEVNSENLPSDPGLRNQILSYHPNVQDQVRRAYLQKGPCQPRGHNFPYKNFGAKQRRFNPGWFSEFPTWLEYSIEKDAAFCLCCYLFKPDVGAQSGGESFVSVGFSNWKKKDRLQIHVGGPNSAHNKAWRSCEVLLNQRQHIETILSKHSNQDRIDYRTRLGASVGVSRILLQQGLPFRGHDESENSTNQGNFLAFLRWLCRFNDDIKAVTLKNAPENMKLTSPDIQKDISSAISTEIINAIIRDIGDSLFAILVDESCDMSSKEHMAIVLRYVDKGKVIERFVGIVHVTDTKSSSLKLAVDDFFSRHGLSISRLRGQGYDGASNMRGEFSGLKTLILNENDSAFYVHCFAHQLQLALVAVAKKHSEIADLFTMVSNVVNVVGASAKRRDMLREKHADVIFEALNNNELLSGQGLNQETNLKRSSDIRWSSHYNCLISLENMFPSVIDVLKIVRTDGSGYEQKFEAKVLLTFMQSFSFIFGLHLMKRILGITNNLSQTLQKKDQDIVNAMDLVKICKGRLQSMRDNGWDSLLDQVSFFCGKYHIEIPKMDNIFSSGGRPKRKAQPITNLHHYCVDLFVDVIDIQLRELNDRFNEKNTELLLCMACLSPSNSFSAFDKAKLMRLAQFYPSDFSKYDLKLLEEQLENYIWDVSSNDEFTELKGITDLAQKMVETKKDQIYPLVYLLLTLALILPVATASVERVFSAMNIVKNRLRNRMGDLWMNDCLVAYIEKDIFNSIDDEVVMQRFQNMKTRRGQL</sequence>
<dbReference type="InterPro" id="IPR055298">
    <property type="entry name" value="AtLOH3-like"/>
</dbReference>
<dbReference type="SUPFAM" id="SSF53098">
    <property type="entry name" value="Ribonuclease H-like"/>
    <property type="match status" value="1"/>
</dbReference>
<keyword evidence="4" id="KW-1185">Reference proteome</keyword>
<feature type="domain" description="TTF-type" evidence="3">
    <location>
        <begin position="86"/>
        <end position="180"/>
    </location>
</feature>
<dbReference type="InterPro" id="IPR025398">
    <property type="entry name" value="DUF4371"/>
</dbReference>
<dbReference type="PANTHER" id="PTHR11697:SF230">
    <property type="entry name" value="ZINC FINGER, MYM DOMAIN CONTAINING 1"/>
    <property type="match status" value="1"/>
</dbReference>
<evidence type="ECO:0000256" key="2">
    <source>
        <dbReference type="SAM" id="Phobius"/>
    </source>
</evidence>
<dbReference type="InterPro" id="IPR008906">
    <property type="entry name" value="HATC_C_dom"/>
</dbReference>
<evidence type="ECO:0000256" key="1">
    <source>
        <dbReference type="SAM" id="MobiDB-lite"/>
    </source>
</evidence>
<evidence type="ECO:0000313" key="5">
    <source>
        <dbReference type="RefSeq" id="XP_008245511.1"/>
    </source>
</evidence>
<evidence type="ECO:0000313" key="4">
    <source>
        <dbReference type="Proteomes" id="UP000694861"/>
    </source>
</evidence>
<proteinExistence type="predicted"/>
<reference evidence="5" key="2">
    <citation type="submission" date="2025-08" db="UniProtKB">
        <authorList>
            <consortium name="RefSeq"/>
        </authorList>
    </citation>
    <scope>IDENTIFICATION</scope>
</reference>
<protein>
    <submittedName>
        <fullName evidence="5">Zinc finger MYM-type protein 1-like</fullName>
    </submittedName>
</protein>
<keyword evidence="2" id="KW-0472">Membrane</keyword>
<dbReference type="Proteomes" id="UP000694861">
    <property type="component" value="Unplaced"/>
</dbReference>
<dbReference type="GeneID" id="103343641"/>
<feature type="transmembrane region" description="Helical" evidence="2">
    <location>
        <begin position="709"/>
        <end position="730"/>
    </location>
</feature>
<dbReference type="SMART" id="SM00597">
    <property type="entry name" value="ZnF_TTF"/>
    <property type="match status" value="1"/>
</dbReference>
<dbReference type="InterPro" id="IPR012337">
    <property type="entry name" value="RNaseH-like_sf"/>
</dbReference>
<dbReference type="Pfam" id="PF05699">
    <property type="entry name" value="Dimer_Tnp_hAT"/>
    <property type="match status" value="1"/>
</dbReference>
<feature type="region of interest" description="Disordered" evidence="1">
    <location>
        <begin position="1"/>
        <end position="46"/>
    </location>
</feature>
<reference evidence="4" key="1">
    <citation type="journal article" date="2012" name="Nat. Commun.">
        <title>The genome of Prunus mume.</title>
        <authorList>
            <person name="Zhang Q."/>
            <person name="Chen W."/>
            <person name="Sun L."/>
            <person name="Zhao F."/>
            <person name="Huang B."/>
            <person name="Yang W."/>
            <person name="Tao Y."/>
            <person name="Wang J."/>
            <person name="Yuan Z."/>
            <person name="Fan G."/>
            <person name="Xing Z."/>
            <person name="Han C."/>
            <person name="Pan H."/>
            <person name="Zhong X."/>
            <person name="Shi W."/>
            <person name="Liang X."/>
            <person name="Du D."/>
            <person name="Sun F."/>
            <person name="Xu Z."/>
            <person name="Hao R."/>
            <person name="Lv T."/>
            <person name="Lv Y."/>
            <person name="Zheng Z."/>
            <person name="Sun M."/>
            <person name="Luo L."/>
            <person name="Cai M."/>
            <person name="Gao Y."/>
            <person name="Wang J."/>
            <person name="Yin Y."/>
            <person name="Xu X."/>
            <person name="Cheng T."/>
            <person name="Wang J."/>
        </authorList>
    </citation>
    <scope>NUCLEOTIDE SEQUENCE [LARGE SCALE GENOMIC DNA]</scope>
</reference>
<keyword evidence="2" id="KW-0812">Transmembrane</keyword>
<keyword evidence="2" id="KW-1133">Transmembrane helix</keyword>
<dbReference type="InterPro" id="IPR006580">
    <property type="entry name" value="Znf_TTF"/>
</dbReference>
<dbReference type="PANTHER" id="PTHR11697">
    <property type="entry name" value="GENERAL TRANSCRIPTION FACTOR 2-RELATED ZINC FINGER PROTEIN"/>
    <property type="match status" value="1"/>
</dbReference>
<feature type="compositionally biased region" description="Polar residues" evidence="1">
    <location>
        <begin position="27"/>
        <end position="40"/>
    </location>
</feature>